<name>A0A4D6HFB4_9EURY</name>
<dbReference type="Gene3D" id="3.10.105.10">
    <property type="entry name" value="Dipeptide-binding Protein, Domain 3"/>
    <property type="match status" value="2"/>
</dbReference>
<dbReference type="KEGG" id="hsn:DV733_13810"/>
<dbReference type="Pfam" id="PF00496">
    <property type="entry name" value="SBP_bac_5"/>
    <property type="match status" value="1"/>
</dbReference>
<dbReference type="Proteomes" id="UP000296706">
    <property type="component" value="Chromosome"/>
</dbReference>
<reference evidence="2 3" key="1">
    <citation type="journal article" date="2019" name="Nat. Commun.">
        <title>A new type of DNA phosphorothioation-based antiviral system in archaea.</title>
        <authorList>
            <person name="Xiong L."/>
            <person name="Liu S."/>
            <person name="Chen S."/>
            <person name="Xiao Y."/>
            <person name="Zhu B."/>
            <person name="Gao Y."/>
            <person name="Zhang Y."/>
            <person name="Chen B."/>
            <person name="Luo J."/>
            <person name="Deng Z."/>
            <person name="Chen X."/>
            <person name="Wang L."/>
            <person name="Chen S."/>
        </authorList>
    </citation>
    <scope>NUCLEOTIDE SEQUENCE [LARGE SCALE GENOMIC DNA]</scope>
    <source>
        <strain evidence="2 3">CBA1105</strain>
    </source>
</reference>
<dbReference type="STRING" id="1457250.GCA_000755225_01625"/>
<feature type="domain" description="Solute-binding protein family 5" evidence="1">
    <location>
        <begin position="261"/>
        <end position="581"/>
    </location>
</feature>
<organism evidence="2 3">
    <name type="scientific">Halapricum salinum</name>
    <dbReference type="NCBI Taxonomy" id="1457250"/>
    <lineage>
        <taxon>Archaea</taxon>
        <taxon>Methanobacteriati</taxon>
        <taxon>Methanobacteriota</taxon>
        <taxon>Stenosarchaea group</taxon>
        <taxon>Halobacteria</taxon>
        <taxon>Halobacteriales</taxon>
        <taxon>Haloarculaceae</taxon>
        <taxon>Halapricum</taxon>
    </lineage>
</organism>
<protein>
    <submittedName>
        <fullName evidence="2">ABC transporter substrate-binding protein</fullName>
    </submittedName>
</protein>
<proteinExistence type="predicted"/>
<accession>A0A4D6HFB4</accession>
<dbReference type="GO" id="GO:1904680">
    <property type="term" value="F:peptide transmembrane transporter activity"/>
    <property type="evidence" value="ECO:0007669"/>
    <property type="project" value="TreeGrafter"/>
</dbReference>
<dbReference type="PANTHER" id="PTHR30290">
    <property type="entry name" value="PERIPLASMIC BINDING COMPONENT OF ABC TRANSPORTER"/>
    <property type="match status" value="1"/>
</dbReference>
<sequence>MDAESSPRHGLTRRRALAGGALAASGLSSGCVETIERFFGGSSREQVSLEIVTVPADADARLTAIARTLVDRLEAVGIATDFLLTPTDQLRKKVLTNRDFDVYIGTMAADRDPDYLRTTFQSSYSNGVGWQNPFGFTDQGSDSLLDAQRYQSGQQRRETIQDALTAITGEQPIVPLLSDTAIAAVRRNRFEGWDRVRARDPLWLLALDPAPGRSPEGRLRMTAVEKILTERLNPLLPTFSEFDALTAYLYDPLGRYYDGQIRPWLAQSWSIDESAREIRLELHPDLTWHDGEALTAADVQFTYRFLNDTAMGTGETRHPAPRFRRQSSLVDAVDVLDDQTVRISVDAAPAVARTVLTAPLLPEHVWESRTDVVDESTGLTQAVTWDNPDPVGAGTLAFESRTVEESLVLTRNSDHPMNREGTALFERFGPLAFDSLRFRVVPSDLAGLSLLTDGDVDATVPKLGNDVISNVRNESAVDLVTSPSRTVYHVGFNARRRPLQNPGFRRAIARLFDKGDIVESTFDGHADPLTTPVTDAEWIPSSLAWNGSDPEVPFAGSGGEFDVERAKQYFEDAGFQYTNDGRLVY</sequence>
<dbReference type="GO" id="GO:0015833">
    <property type="term" value="P:peptide transport"/>
    <property type="evidence" value="ECO:0007669"/>
    <property type="project" value="TreeGrafter"/>
</dbReference>
<keyword evidence="3" id="KW-1185">Reference proteome</keyword>
<dbReference type="InterPro" id="IPR000914">
    <property type="entry name" value="SBP_5_dom"/>
</dbReference>
<dbReference type="Gene3D" id="3.40.190.10">
    <property type="entry name" value="Periplasmic binding protein-like II"/>
    <property type="match status" value="1"/>
</dbReference>
<evidence type="ECO:0000259" key="1">
    <source>
        <dbReference type="Pfam" id="PF00496"/>
    </source>
</evidence>
<gene>
    <name evidence="2" type="ORF">DV733_13810</name>
</gene>
<evidence type="ECO:0000313" key="3">
    <source>
        <dbReference type="Proteomes" id="UP000296706"/>
    </source>
</evidence>
<evidence type="ECO:0000313" key="2">
    <source>
        <dbReference type="EMBL" id="QCC52241.1"/>
    </source>
</evidence>
<dbReference type="EMBL" id="CP031310">
    <property type="protein sequence ID" value="QCC52241.1"/>
    <property type="molecule type" value="Genomic_DNA"/>
</dbReference>
<dbReference type="SUPFAM" id="SSF53850">
    <property type="entry name" value="Periplasmic binding protein-like II"/>
    <property type="match status" value="2"/>
</dbReference>
<dbReference type="AlphaFoldDB" id="A0A4D6HFB4"/>
<dbReference type="InterPro" id="IPR039424">
    <property type="entry name" value="SBP_5"/>
</dbReference>